<dbReference type="PANTHER" id="PTHR39430">
    <property type="entry name" value="MEMBRANE-ASSOCIATED PROTEASE-RELATED"/>
    <property type="match status" value="1"/>
</dbReference>
<evidence type="ECO:0000313" key="4">
    <source>
        <dbReference type="Proteomes" id="UP000075502"/>
    </source>
</evidence>
<feature type="transmembrane region" description="Helical" evidence="1">
    <location>
        <begin position="46"/>
        <end position="65"/>
    </location>
</feature>
<proteinExistence type="predicted"/>
<evidence type="ECO:0000313" key="3">
    <source>
        <dbReference type="EMBL" id="KYG06837.1"/>
    </source>
</evidence>
<dbReference type="GO" id="GO:0004175">
    <property type="term" value="F:endopeptidase activity"/>
    <property type="evidence" value="ECO:0007669"/>
    <property type="project" value="UniProtKB-ARBA"/>
</dbReference>
<feature type="domain" description="CAAX prenyl protease 2/Lysostaphin resistance protein A-like" evidence="2">
    <location>
        <begin position="131"/>
        <end position="227"/>
    </location>
</feature>
<reference evidence="3 4" key="1">
    <citation type="submission" date="2014-02" db="EMBL/GenBank/DDBJ databases">
        <title>The small core and large imbalanced accessory genome model reveals a collaborative survival strategy of Sorangium cellulosum strains in nature.</title>
        <authorList>
            <person name="Han K."/>
            <person name="Peng R."/>
            <person name="Blom J."/>
            <person name="Li Y.-Z."/>
        </authorList>
    </citation>
    <scope>NUCLEOTIDE SEQUENCE [LARGE SCALE GENOMIC DNA]</scope>
    <source>
        <strain evidence="3 4">So0007-03</strain>
    </source>
</reference>
<evidence type="ECO:0000256" key="1">
    <source>
        <dbReference type="SAM" id="Phobius"/>
    </source>
</evidence>
<keyword evidence="1" id="KW-1133">Transmembrane helix</keyword>
<keyword evidence="1" id="KW-0812">Transmembrane</keyword>
<name>A0A150TQG5_SORCE</name>
<dbReference type="Pfam" id="PF02517">
    <property type="entry name" value="Rce1-like"/>
    <property type="match status" value="1"/>
</dbReference>
<dbReference type="GO" id="GO:0080120">
    <property type="term" value="P:CAAX-box protein maturation"/>
    <property type="evidence" value="ECO:0007669"/>
    <property type="project" value="UniProtKB-ARBA"/>
</dbReference>
<protein>
    <recommendedName>
        <fullName evidence="2">CAAX prenyl protease 2/Lysostaphin resistance protein A-like domain-containing protein</fullName>
    </recommendedName>
</protein>
<sequence length="235" mass="24122">MSAPTRRARSALQALVVAAVLLALLALGEAARPAARSLSPRDIAQGVAAGGGILLGSIAVMLAVFRERWSTLGFRREAPAAVLGWGLLGLIASYLLAGAGTVVYGLAAGVSPEQLAAEKTAALSGFSELPPALILPLALFTGTYEELVFRGFFISRLRTALSPTPHDPAAAAGAVVLTSALFAVGHFYQATLGVVQTFAIGLALGALAVRRDNVWPCVVAHAGINLIGMLALRFA</sequence>
<evidence type="ECO:0000259" key="2">
    <source>
        <dbReference type="Pfam" id="PF02517"/>
    </source>
</evidence>
<keyword evidence="1" id="KW-0472">Membrane</keyword>
<dbReference type="PANTHER" id="PTHR39430:SF1">
    <property type="entry name" value="PROTEASE"/>
    <property type="match status" value="1"/>
</dbReference>
<feature type="transmembrane region" description="Helical" evidence="1">
    <location>
        <begin position="193"/>
        <end position="209"/>
    </location>
</feature>
<dbReference type="AlphaFoldDB" id="A0A150TQG5"/>
<gene>
    <name evidence="3" type="ORF">BE21_32520</name>
</gene>
<feature type="transmembrane region" description="Helical" evidence="1">
    <location>
        <begin position="214"/>
        <end position="234"/>
    </location>
</feature>
<dbReference type="InterPro" id="IPR003675">
    <property type="entry name" value="Rce1/LyrA-like_dom"/>
</dbReference>
<accession>A0A150TQG5</accession>
<dbReference type="Proteomes" id="UP000075502">
    <property type="component" value="Unassembled WGS sequence"/>
</dbReference>
<feature type="transmembrane region" description="Helical" evidence="1">
    <location>
        <begin position="85"/>
        <end position="109"/>
    </location>
</feature>
<organism evidence="3 4">
    <name type="scientific">Sorangium cellulosum</name>
    <name type="common">Polyangium cellulosum</name>
    <dbReference type="NCBI Taxonomy" id="56"/>
    <lineage>
        <taxon>Bacteria</taxon>
        <taxon>Pseudomonadati</taxon>
        <taxon>Myxococcota</taxon>
        <taxon>Polyangia</taxon>
        <taxon>Polyangiales</taxon>
        <taxon>Polyangiaceae</taxon>
        <taxon>Sorangium</taxon>
    </lineage>
</organism>
<dbReference type="EMBL" id="JEME01001547">
    <property type="protein sequence ID" value="KYG06837.1"/>
    <property type="molecule type" value="Genomic_DNA"/>
</dbReference>
<comment type="caution">
    <text evidence="3">The sequence shown here is derived from an EMBL/GenBank/DDBJ whole genome shotgun (WGS) entry which is preliminary data.</text>
</comment>